<accession>A0A4Y5TNW4</accession>
<dbReference type="SUPFAM" id="SSF53955">
    <property type="entry name" value="Lysozyme-like"/>
    <property type="match status" value="1"/>
</dbReference>
<dbReference type="Pfam" id="PF01464">
    <property type="entry name" value="SLT"/>
    <property type="match status" value="1"/>
</dbReference>
<reference evidence="3" key="1">
    <citation type="submission" date="2019-05" db="EMBL/GenBank/DDBJ databases">
        <title>Complete Genome Sequence of Serratia marcescens Myophage Moabite.</title>
        <authorList>
            <person name="Price L."/>
            <person name="Rohren M."/>
            <person name="Newkirk H."/>
            <person name="Liu M."/>
            <person name="Ramsey J."/>
        </authorList>
    </citation>
    <scope>NUCLEOTIDE SEQUENCE [LARGE SCALE GENOMIC DNA]</scope>
</reference>
<proteinExistence type="predicted"/>
<gene>
    <name evidence="2" type="ORF">CPT_Moabite_016</name>
</gene>
<name>A0A4Y5TNW4_9CAUD</name>
<organism evidence="2 3">
    <name type="scientific">Serratia phage Moabite</name>
    <dbReference type="NCBI Taxonomy" id="2587814"/>
    <lineage>
        <taxon>Viruses</taxon>
        <taxon>Duplodnaviria</taxon>
        <taxon>Heunggongvirae</taxon>
        <taxon>Uroviricota</taxon>
        <taxon>Caudoviricetes</taxon>
        <taxon>Chimalliviridae</taxon>
        <taxon>Moabitevirus</taxon>
        <taxon>Moabitevirus moabite</taxon>
    </lineage>
</organism>
<sequence>MRMVFWTLVLCLVTFSFPATASVSVNQAGWNKHKTVLLSTSKRTDVNMMDLVILASIESTMGQNRHNRSSSAAGLFGFTDSTWRVMVKRYGKQYGIRPGTSKQNPRANALMAAEYIKENQRYLEKQLHRKVGIEEIYMAHLLGPGDAVKILKARNNRYASSVTPSAARGNKAFFYDKGRARTVAGFKQYVHSKVNSHRKAYKSEVVLLAYKHQLPLTLADAT</sequence>
<dbReference type="InterPro" id="IPR008258">
    <property type="entry name" value="Transglycosylase_SLT_dom_1"/>
</dbReference>
<evidence type="ECO:0000313" key="2">
    <source>
        <dbReference type="EMBL" id="QDB71048.1"/>
    </source>
</evidence>
<evidence type="ECO:0000259" key="1">
    <source>
        <dbReference type="Pfam" id="PF01464"/>
    </source>
</evidence>
<keyword evidence="3" id="KW-1185">Reference proteome</keyword>
<protein>
    <submittedName>
        <fullName evidence="2">Endolysin</fullName>
    </submittedName>
</protein>
<feature type="domain" description="Transglycosylase SLT" evidence="1">
    <location>
        <begin position="42"/>
        <end position="132"/>
    </location>
</feature>
<evidence type="ECO:0000313" key="3">
    <source>
        <dbReference type="Proteomes" id="UP000319063"/>
    </source>
</evidence>
<dbReference type="Gene3D" id="1.10.530.10">
    <property type="match status" value="1"/>
</dbReference>
<dbReference type="EMBL" id="MK994515">
    <property type="protein sequence ID" value="QDB71048.1"/>
    <property type="molecule type" value="Genomic_DNA"/>
</dbReference>
<dbReference type="Proteomes" id="UP000319063">
    <property type="component" value="Segment"/>
</dbReference>
<dbReference type="InterPro" id="IPR023346">
    <property type="entry name" value="Lysozyme-like_dom_sf"/>
</dbReference>